<gene>
    <name evidence="1" type="ORF">S01H1_35169</name>
</gene>
<proteinExistence type="predicted"/>
<dbReference type="AlphaFoldDB" id="X0UUQ1"/>
<sequence length="31" mass="3351">MTPGKLTMRIGLNTCMGNIAPRIALYNIGVM</sequence>
<dbReference type="EMBL" id="BARS01021958">
    <property type="protein sequence ID" value="GAG09584.1"/>
    <property type="molecule type" value="Genomic_DNA"/>
</dbReference>
<evidence type="ECO:0000313" key="1">
    <source>
        <dbReference type="EMBL" id="GAG09584.1"/>
    </source>
</evidence>
<accession>X0UUQ1</accession>
<protein>
    <submittedName>
        <fullName evidence="1">Uncharacterized protein</fullName>
    </submittedName>
</protein>
<comment type="caution">
    <text evidence="1">The sequence shown here is derived from an EMBL/GenBank/DDBJ whole genome shotgun (WGS) entry which is preliminary data.</text>
</comment>
<organism evidence="1">
    <name type="scientific">marine sediment metagenome</name>
    <dbReference type="NCBI Taxonomy" id="412755"/>
    <lineage>
        <taxon>unclassified sequences</taxon>
        <taxon>metagenomes</taxon>
        <taxon>ecological metagenomes</taxon>
    </lineage>
</organism>
<reference evidence="1" key="1">
    <citation type="journal article" date="2014" name="Front. Microbiol.">
        <title>High frequency of phylogenetically diverse reductive dehalogenase-homologous genes in deep subseafloor sedimentary metagenomes.</title>
        <authorList>
            <person name="Kawai M."/>
            <person name="Futagami T."/>
            <person name="Toyoda A."/>
            <person name="Takaki Y."/>
            <person name="Nishi S."/>
            <person name="Hori S."/>
            <person name="Arai W."/>
            <person name="Tsubouchi T."/>
            <person name="Morono Y."/>
            <person name="Uchiyama I."/>
            <person name="Ito T."/>
            <person name="Fujiyama A."/>
            <person name="Inagaki F."/>
            <person name="Takami H."/>
        </authorList>
    </citation>
    <scope>NUCLEOTIDE SEQUENCE</scope>
    <source>
        <strain evidence="1">Expedition CK06-06</strain>
    </source>
</reference>
<name>X0UUQ1_9ZZZZ</name>
<feature type="non-terminal residue" evidence="1">
    <location>
        <position position="31"/>
    </location>
</feature>